<dbReference type="RefSeq" id="WP_271633199.1">
    <property type="nucleotide sequence ID" value="NZ_CP094970.1"/>
</dbReference>
<dbReference type="KEGG" id="sgrg:L0C25_18345"/>
<accession>A0AA46TFN8</accession>
<dbReference type="AlphaFoldDB" id="A0AA46TFN8"/>
<evidence type="ECO:0000313" key="3">
    <source>
        <dbReference type="Proteomes" id="UP001164390"/>
    </source>
</evidence>
<dbReference type="Gene3D" id="1.20.1260.10">
    <property type="match status" value="1"/>
</dbReference>
<gene>
    <name evidence="2" type="ORF">L0C25_18345</name>
</gene>
<dbReference type="InterPro" id="IPR009078">
    <property type="entry name" value="Ferritin-like_SF"/>
</dbReference>
<dbReference type="EMBL" id="CP094970">
    <property type="protein sequence ID" value="UYM04477.1"/>
    <property type="molecule type" value="Genomic_DNA"/>
</dbReference>
<dbReference type="InterPro" id="IPR012347">
    <property type="entry name" value="Ferritin-like"/>
</dbReference>
<dbReference type="Proteomes" id="UP001164390">
    <property type="component" value="Chromosome"/>
</dbReference>
<sequence length="142" mass="14600">MSAGTVVEALQDALAGEHAAVYAYGVIGGRLDYGTRYQDLATGLYADHRDRRDALTQYVADAGAEPVAAEAAYELPVAVESDTDAQRLGQQLEDRCSVLYAGVVATATGGPRSFAVEALGGSALAGVEWGAPSTALPGVEQP</sequence>
<dbReference type="Pfam" id="PF14530">
    <property type="entry name" value="DUF4439"/>
    <property type="match status" value="1"/>
</dbReference>
<dbReference type="SUPFAM" id="SSF47240">
    <property type="entry name" value="Ferritin-like"/>
    <property type="match status" value="1"/>
</dbReference>
<organism evidence="2 3">
    <name type="scientific">Solicola gregarius</name>
    <dbReference type="NCBI Taxonomy" id="2908642"/>
    <lineage>
        <taxon>Bacteria</taxon>
        <taxon>Bacillati</taxon>
        <taxon>Actinomycetota</taxon>
        <taxon>Actinomycetes</taxon>
        <taxon>Propionibacteriales</taxon>
        <taxon>Nocardioidaceae</taxon>
        <taxon>Solicola</taxon>
    </lineage>
</organism>
<name>A0AA46TFN8_9ACTN</name>
<proteinExistence type="predicted"/>
<feature type="domain" description="DUF4439" evidence="1">
    <location>
        <begin position="9"/>
        <end position="140"/>
    </location>
</feature>
<evidence type="ECO:0000259" key="1">
    <source>
        <dbReference type="Pfam" id="PF14530"/>
    </source>
</evidence>
<dbReference type="InterPro" id="IPR029447">
    <property type="entry name" value="DUF4439"/>
</dbReference>
<dbReference type="CDD" id="cd00657">
    <property type="entry name" value="Ferritin_like"/>
    <property type="match status" value="1"/>
</dbReference>
<reference evidence="2" key="1">
    <citation type="submission" date="2022-01" db="EMBL/GenBank/DDBJ databases">
        <title>Nocardioidaceae gen. sp. A5X3R13.</title>
        <authorList>
            <person name="Lopez Marin M.A."/>
            <person name="Uhlik O."/>
        </authorList>
    </citation>
    <scope>NUCLEOTIDE SEQUENCE</scope>
    <source>
        <strain evidence="2">A5X3R13</strain>
    </source>
</reference>
<evidence type="ECO:0000313" key="2">
    <source>
        <dbReference type="EMBL" id="UYM04477.1"/>
    </source>
</evidence>
<keyword evidence="3" id="KW-1185">Reference proteome</keyword>
<protein>
    <submittedName>
        <fullName evidence="2">Ferritin-like domain-containing protein</fullName>
    </submittedName>
</protein>